<proteinExistence type="predicted"/>
<keyword evidence="2" id="KW-1185">Reference proteome</keyword>
<evidence type="ECO:0000313" key="2">
    <source>
        <dbReference type="Proteomes" id="UP000054498"/>
    </source>
</evidence>
<accession>A0A0D2JCR8</accession>
<organism evidence="1 2">
    <name type="scientific">Monoraphidium neglectum</name>
    <dbReference type="NCBI Taxonomy" id="145388"/>
    <lineage>
        <taxon>Eukaryota</taxon>
        <taxon>Viridiplantae</taxon>
        <taxon>Chlorophyta</taxon>
        <taxon>core chlorophytes</taxon>
        <taxon>Chlorophyceae</taxon>
        <taxon>CS clade</taxon>
        <taxon>Sphaeropleales</taxon>
        <taxon>Selenastraceae</taxon>
        <taxon>Monoraphidium</taxon>
    </lineage>
</organism>
<name>A0A0D2JCR8_9CHLO</name>
<gene>
    <name evidence="1" type="ORF">MNEG_10494</name>
</gene>
<reference evidence="1 2" key="1">
    <citation type="journal article" date="2013" name="BMC Genomics">
        <title>Reconstruction of the lipid metabolism for the microalga Monoraphidium neglectum from its genome sequence reveals characteristics suitable for biofuel production.</title>
        <authorList>
            <person name="Bogen C."/>
            <person name="Al-Dilaimi A."/>
            <person name="Albersmeier A."/>
            <person name="Wichmann J."/>
            <person name="Grundmann M."/>
            <person name="Rupp O."/>
            <person name="Lauersen K.J."/>
            <person name="Blifernez-Klassen O."/>
            <person name="Kalinowski J."/>
            <person name="Goesmann A."/>
            <person name="Mussgnug J.H."/>
            <person name="Kruse O."/>
        </authorList>
    </citation>
    <scope>NUCLEOTIDE SEQUENCE [LARGE SCALE GENOMIC DNA]</scope>
    <source>
        <strain evidence="1 2">SAG 48.87</strain>
    </source>
</reference>
<dbReference type="Proteomes" id="UP000054498">
    <property type="component" value="Unassembled WGS sequence"/>
</dbReference>
<dbReference type="RefSeq" id="XP_013896487.1">
    <property type="nucleotide sequence ID" value="XM_014041033.1"/>
</dbReference>
<sequence>MTYALASAAEGLGDRVASWASRASTGKFLLKKKTLCGGWEDRRTILGKWRRARFDASGVKKLQLNLSNCFWPVWAACRTHAMGMGWAYDNTEFANILLLMYHETFCKDLPSLSDPAIRAELKKAGCLEAGFIPGAFLLNHPGFIDKKGKKA</sequence>
<dbReference type="KEGG" id="mng:MNEG_10494"/>
<protein>
    <submittedName>
        <fullName evidence="1">Uncharacterized protein</fullName>
    </submittedName>
</protein>
<dbReference type="EMBL" id="KK102557">
    <property type="protein sequence ID" value="KIY97467.1"/>
    <property type="molecule type" value="Genomic_DNA"/>
</dbReference>
<dbReference type="GeneID" id="25727662"/>
<dbReference type="AlphaFoldDB" id="A0A0D2JCR8"/>
<evidence type="ECO:0000313" key="1">
    <source>
        <dbReference type="EMBL" id="KIY97467.1"/>
    </source>
</evidence>